<evidence type="ECO:0000256" key="1">
    <source>
        <dbReference type="ARBA" id="ARBA00001936"/>
    </source>
</evidence>
<keyword evidence="3" id="KW-0479">Metal-binding</keyword>
<dbReference type="Pfam" id="PF01368">
    <property type="entry name" value="DHH"/>
    <property type="match status" value="1"/>
</dbReference>
<accession>A0ABQ9DMU7</accession>
<proteinExistence type="inferred from homology"/>
<feature type="domain" description="DHHA2" evidence="6">
    <location>
        <begin position="211"/>
        <end position="384"/>
    </location>
</feature>
<dbReference type="EMBL" id="WHWB01032449">
    <property type="protein sequence ID" value="KAJ7425684.1"/>
    <property type="molecule type" value="Genomic_DNA"/>
</dbReference>
<dbReference type="Proteomes" id="UP001145742">
    <property type="component" value="Unassembled WGS sequence"/>
</dbReference>
<comment type="caution">
    <text evidence="7">The sequence shown here is derived from an EMBL/GenBank/DDBJ whole genome shotgun (WGS) entry which is preliminary data.</text>
</comment>
<evidence type="ECO:0000259" key="6">
    <source>
        <dbReference type="SMART" id="SM01131"/>
    </source>
</evidence>
<dbReference type="InterPro" id="IPR004097">
    <property type="entry name" value="DHHA2"/>
</dbReference>
<dbReference type="InterPro" id="IPR001667">
    <property type="entry name" value="DDH_dom"/>
</dbReference>
<gene>
    <name evidence="7" type="primary">Prune</name>
    <name evidence="7" type="ORF">WISP_22541</name>
</gene>
<evidence type="ECO:0000256" key="5">
    <source>
        <dbReference type="ARBA" id="ARBA00023211"/>
    </source>
</evidence>
<evidence type="ECO:0000313" key="8">
    <source>
        <dbReference type="Proteomes" id="UP001145742"/>
    </source>
</evidence>
<dbReference type="InterPro" id="IPR038763">
    <property type="entry name" value="DHH_sf"/>
</dbReference>
<organism evidence="7 8">
    <name type="scientific">Willisornis vidua</name>
    <name type="common">Xingu scale-backed antbird</name>
    <dbReference type="NCBI Taxonomy" id="1566151"/>
    <lineage>
        <taxon>Eukaryota</taxon>
        <taxon>Metazoa</taxon>
        <taxon>Chordata</taxon>
        <taxon>Craniata</taxon>
        <taxon>Vertebrata</taxon>
        <taxon>Euteleostomi</taxon>
        <taxon>Archelosauria</taxon>
        <taxon>Archosauria</taxon>
        <taxon>Dinosauria</taxon>
        <taxon>Saurischia</taxon>
        <taxon>Theropoda</taxon>
        <taxon>Coelurosauria</taxon>
        <taxon>Aves</taxon>
        <taxon>Neognathae</taxon>
        <taxon>Neoaves</taxon>
        <taxon>Telluraves</taxon>
        <taxon>Australaves</taxon>
        <taxon>Passeriformes</taxon>
        <taxon>Thamnophilidae</taxon>
        <taxon>Willisornis</taxon>
    </lineage>
</organism>
<dbReference type="Gene3D" id="3.10.310.20">
    <property type="entry name" value="DHHA2 domain"/>
    <property type="match status" value="1"/>
</dbReference>
<protein>
    <submittedName>
        <fullName evidence="7">Protein prune like protein</fullName>
    </submittedName>
</protein>
<dbReference type="Pfam" id="PF02833">
    <property type="entry name" value="DHHA2"/>
    <property type="match status" value="1"/>
</dbReference>
<reference evidence="7" key="1">
    <citation type="submission" date="2019-10" db="EMBL/GenBank/DDBJ databases">
        <authorList>
            <person name="Soares A.E.R."/>
            <person name="Aleixo A."/>
            <person name="Schneider P."/>
            <person name="Miyaki C.Y."/>
            <person name="Schneider M.P."/>
            <person name="Mello C."/>
            <person name="Vasconcelos A.T.R."/>
        </authorList>
    </citation>
    <scope>NUCLEOTIDE SEQUENCE</scope>
    <source>
        <tissue evidence="7">Muscle</tissue>
    </source>
</reference>
<name>A0ABQ9DMU7_9PASS</name>
<evidence type="ECO:0000256" key="2">
    <source>
        <dbReference type="ARBA" id="ARBA00010331"/>
    </source>
</evidence>
<dbReference type="SUPFAM" id="SSF64182">
    <property type="entry name" value="DHH phosphoesterases"/>
    <property type="match status" value="1"/>
</dbReference>
<comment type="cofactor">
    <cofactor evidence="1">
        <name>Mn(2+)</name>
        <dbReference type="ChEBI" id="CHEBI:29035"/>
    </cofactor>
</comment>
<evidence type="ECO:0000256" key="3">
    <source>
        <dbReference type="ARBA" id="ARBA00022723"/>
    </source>
</evidence>
<keyword evidence="8" id="KW-1185">Reference proteome</keyword>
<keyword evidence="5" id="KW-0464">Manganese</keyword>
<evidence type="ECO:0000256" key="4">
    <source>
        <dbReference type="ARBA" id="ARBA00022801"/>
    </source>
</evidence>
<dbReference type="PANTHER" id="PTHR12112">
    <property type="entry name" value="BNIP - RELATED"/>
    <property type="match status" value="1"/>
</dbReference>
<comment type="similarity">
    <text evidence="2">Belongs to the PPase class C family. Prune subfamily.</text>
</comment>
<dbReference type="SMART" id="SM01131">
    <property type="entry name" value="DHHA2"/>
    <property type="match status" value="1"/>
</dbReference>
<evidence type="ECO:0000313" key="7">
    <source>
        <dbReference type="EMBL" id="KAJ7425684.1"/>
    </source>
</evidence>
<keyword evidence="4" id="KW-0378">Hydrolase</keyword>
<dbReference type="PANTHER" id="PTHR12112:SF47">
    <property type="entry name" value="EXOPOLYPHOSPHATASE PRUNE1"/>
    <property type="match status" value="1"/>
</dbReference>
<sequence>MKHQDHIRHHQEIHVVMGNEACDLDSTVSALALAYFLAQSSPAARATFVPVLNIPRADFVLRTETTFLLRDRGIPAASLIFRDEIDLQGLHHAGLLSLTLVDHHVLPGADAALEEAVVEVLDHRPLEQERAPPCQVTVEPVGSCATLVTERIAQGPPGLLDRTTATLLHGTILLDCINLSPAAGKVTPRDVACVALLEERFPELPPRDSVFGALQAAKFDVTGLTTDQMLRKDLKVISSDELALAISGIYVDLEVRLGVGGNRGREWHIGDTTVTPKSLSHLQMFLLRPGLLQDLEAFCQARGYVGLVAMTVSFNERHEPTRKLAVYSQCETLRGTLCRALEEATTPSLHLQPLPSPWPCVGAFAQGNALASRKKVLPILRAALGGPGAAGGPEEEVVPPPTPMNSLVEECPLAQAVPPLCPQDVLERVSRIATGQPPGSPK</sequence>
<dbReference type="Gene3D" id="3.90.1640.10">
    <property type="entry name" value="inorganic pyrophosphatase (n-terminal core)"/>
    <property type="match status" value="1"/>
</dbReference>
<dbReference type="InterPro" id="IPR038222">
    <property type="entry name" value="DHHA2_dom_sf"/>
</dbReference>